<organism evidence="2">
    <name type="scientific">Noctiluca scintillans</name>
    <name type="common">Sea sparkle</name>
    <name type="synonym">Red tide dinoflagellate</name>
    <dbReference type="NCBI Taxonomy" id="2966"/>
    <lineage>
        <taxon>Eukaryota</taxon>
        <taxon>Sar</taxon>
        <taxon>Alveolata</taxon>
        <taxon>Dinophyceae</taxon>
        <taxon>Noctilucales</taxon>
        <taxon>Noctilucaceae</taxon>
        <taxon>Noctiluca</taxon>
    </lineage>
</organism>
<dbReference type="InterPro" id="IPR050452">
    <property type="entry name" value="Metacaspase"/>
</dbReference>
<comment type="similarity">
    <text evidence="1">Belongs to the peptidase C14B family.</text>
</comment>
<dbReference type="EMBL" id="HBFQ01020039">
    <property type="protein sequence ID" value="CAD8839705.1"/>
    <property type="molecule type" value="Transcribed_RNA"/>
</dbReference>
<gene>
    <name evidence="2" type="ORF">NSCI0253_LOCUS14053</name>
</gene>
<dbReference type="GO" id="GO:0004197">
    <property type="term" value="F:cysteine-type endopeptidase activity"/>
    <property type="evidence" value="ECO:0007669"/>
    <property type="project" value="TreeGrafter"/>
</dbReference>
<dbReference type="Gene3D" id="3.40.50.1460">
    <property type="match status" value="1"/>
</dbReference>
<dbReference type="GO" id="GO:0006508">
    <property type="term" value="P:proteolysis"/>
    <property type="evidence" value="ECO:0007669"/>
    <property type="project" value="TreeGrafter"/>
</dbReference>
<name>A0A7S1A1P9_NOCSC</name>
<protein>
    <submittedName>
        <fullName evidence="2">Uncharacterized protein</fullName>
    </submittedName>
</protein>
<dbReference type="PANTHER" id="PTHR48104:SF30">
    <property type="entry name" value="METACASPASE-1"/>
    <property type="match status" value="1"/>
</dbReference>
<dbReference type="GO" id="GO:0005737">
    <property type="term" value="C:cytoplasm"/>
    <property type="evidence" value="ECO:0007669"/>
    <property type="project" value="TreeGrafter"/>
</dbReference>
<evidence type="ECO:0000313" key="2">
    <source>
        <dbReference type="EMBL" id="CAD8839705.1"/>
    </source>
</evidence>
<dbReference type="AlphaFoldDB" id="A0A7S1A1P9"/>
<dbReference type="PANTHER" id="PTHR48104">
    <property type="entry name" value="METACASPASE-4"/>
    <property type="match status" value="1"/>
</dbReference>
<evidence type="ECO:0000256" key="1">
    <source>
        <dbReference type="ARBA" id="ARBA00009005"/>
    </source>
</evidence>
<accession>A0A7S1A1P9</accession>
<proteinExistence type="inferred from homology"/>
<reference evidence="2" key="1">
    <citation type="submission" date="2021-01" db="EMBL/GenBank/DDBJ databases">
        <authorList>
            <person name="Corre E."/>
            <person name="Pelletier E."/>
            <person name="Niang G."/>
            <person name="Scheremetjew M."/>
            <person name="Finn R."/>
            <person name="Kale V."/>
            <person name="Holt S."/>
            <person name="Cochrane G."/>
            <person name="Meng A."/>
            <person name="Brown T."/>
            <person name="Cohen L."/>
        </authorList>
    </citation>
    <scope>NUCLEOTIDE SEQUENCE</scope>
</reference>
<sequence>MSGGFTAMMSTLFDQAQKRTNQTVRGRATYERGTQRGNAHLLIVALDYIGTPQQCQSTTNAHNMEHLAELCGVSCVSLYNDGCKKRLVCEAIQSSGGKCGPQDTLVIYYAGYARQLEDDNGDEVDGFDEALVLYDEKGKLSEDGLLRDDDFGRTVADSCTPEANVLIIADCNNSGSIADLNSAIWRDRRAISISACRDSQNVAEAALGGGGIFTHSMLLAIDRLGRLSETEYSVGLLFNAALKEDFEVFDSKQDFTIQALDNCQPDSMLWPLIPPAGYDSPLREAANKAEGGRGTSRKDVMTRDAAAVDETPLADAEQTHPSTFFGRWALFCGVELPSQTTAAVLATAMITTGVVSADVLQDANLQMVLAAIDPSYLTVVQGMDMMYKSTRYCEVCSTM</sequence>